<keyword evidence="2" id="KW-1185">Reference proteome</keyword>
<accession>A0A225V130</accession>
<dbReference type="Proteomes" id="UP000198211">
    <property type="component" value="Unassembled WGS sequence"/>
</dbReference>
<dbReference type="EMBL" id="NBNE01009194">
    <property type="protein sequence ID" value="OWY98657.1"/>
    <property type="molecule type" value="Genomic_DNA"/>
</dbReference>
<proteinExistence type="predicted"/>
<reference evidence="2" key="1">
    <citation type="submission" date="2017-03" db="EMBL/GenBank/DDBJ databases">
        <title>Phytopthora megakarya and P. palmivora, two closely related causual agents of cacao black pod achieved similar genome size and gene model numbers by different mechanisms.</title>
        <authorList>
            <person name="Ali S."/>
            <person name="Shao J."/>
            <person name="Larry D.J."/>
            <person name="Kronmiller B."/>
            <person name="Shen D."/>
            <person name="Strem M.D."/>
            <person name="Melnick R.L."/>
            <person name="Guiltinan M.J."/>
            <person name="Tyler B.M."/>
            <person name="Meinhardt L.W."/>
            <person name="Bailey B.A."/>
        </authorList>
    </citation>
    <scope>NUCLEOTIDE SEQUENCE [LARGE SCALE GENOMIC DNA]</scope>
    <source>
        <strain evidence="2">zdho120</strain>
    </source>
</reference>
<sequence>MSGRVHLAIQSRLPTKDWNIFTMISSPLPTAGNKSTSDSSASSFHSAPIGVREPFASSMPSTFSISTIMTSWSRSYPFFSSSCPGTCALLLNPSRTATPATDSCSVPVTSKSST</sequence>
<organism evidence="1 2">
    <name type="scientific">Phytophthora megakarya</name>
    <dbReference type="NCBI Taxonomy" id="4795"/>
    <lineage>
        <taxon>Eukaryota</taxon>
        <taxon>Sar</taxon>
        <taxon>Stramenopiles</taxon>
        <taxon>Oomycota</taxon>
        <taxon>Peronosporomycetes</taxon>
        <taxon>Peronosporales</taxon>
        <taxon>Peronosporaceae</taxon>
        <taxon>Phytophthora</taxon>
    </lineage>
</organism>
<evidence type="ECO:0000313" key="2">
    <source>
        <dbReference type="Proteomes" id="UP000198211"/>
    </source>
</evidence>
<protein>
    <submittedName>
        <fullName evidence="1">Uncharacterized protein</fullName>
    </submittedName>
</protein>
<name>A0A225V130_9STRA</name>
<dbReference type="AlphaFoldDB" id="A0A225V130"/>
<comment type="caution">
    <text evidence="1">The sequence shown here is derived from an EMBL/GenBank/DDBJ whole genome shotgun (WGS) entry which is preliminary data.</text>
</comment>
<gene>
    <name evidence="1" type="ORF">PHMEG_00030524</name>
</gene>
<evidence type="ECO:0000313" key="1">
    <source>
        <dbReference type="EMBL" id="OWY98657.1"/>
    </source>
</evidence>